<dbReference type="Proteomes" id="UP000193100">
    <property type="component" value="Chromosome"/>
</dbReference>
<feature type="domain" description="EamA" evidence="2">
    <location>
        <begin position="8"/>
        <end position="138"/>
    </location>
</feature>
<dbReference type="InterPro" id="IPR000620">
    <property type="entry name" value="EamA_dom"/>
</dbReference>
<feature type="transmembrane region" description="Helical" evidence="1">
    <location>
        <begin position="36"/>
        <end position="55"/>
    </location>
</feature>
<name>A0A1W6K4T1_9GAMM</name>
<keyword evidence="1" id="KW-0812">Transmembrane</keyword>
<dbReference type="STRING" id="1420917.AU15_05575"/>
<feature type="transmembrane region" description="Helical" evidence="1">
    <location>
        <begin position="76"/>
        <end position="93"/>
    </location>
</feature>
<dbReference type="PANTHER" id="PTHR22911">
    <property type="entry name" value="ACYL-MALONYL CONDENSING ENZYME-RELATED"/>
    <property type="match status" value="1"/>
</dbReference>
<sequence length="301" mass="32359">MSGKTVNSAILLLVIGNAMALISDVFIKLLEPGAPVFQFAFLRCVITLLLLLPLAGQLNRKHLFSGIKVHAVRAHIHLAGILCMVVALGNLPLATANAVFYAAPILVMVLSVILFREKLTPLSVFAVFSGFGGIVVILRPVEFNWAAIAALASAFALAINAVMVRKLPKQQSTVHKLFLNYALIIPAAGALALWEGAAWDSSILISALGSALFILGYNITVLLAYQQVDANQVTSAEYTGLIWAVGIGWVWFSEVPDLWFLAGSTMIVVPLIMIGLKSRRRSQAPARGFNPNNQRVTSISS</sequence>
<feature type="transmembrane region" description="Helical" evidence="1">
    <location>
        <begin position="258"/>
        <end position="276"/>
    </location>
</feature>
<evidence type="ECO:0000256" key="1">
    <source>
        <dbReference type="SAM" id="Phobius"/>
    </source>
</evidence>
<evidence type="ECO:0000259" key="2">
    <source>
        <dbReference type="Pfam" id="PF00892"/>
    </source>
</evidence>
<protein>
    <submittedName>
        <fullName evidence="3">Riboflavin transporter</fullName>
    </submittedName>
</protein>
<dbReference type="RefSeq" id="WP_085678380.1">
    <property type="nucleotide sequence ID" value="NZ_CP020931.1"/>
</dbReference>
<evidence type="ECO:0000313" key="3">
    <source>
        <dbReference type="EMBL" id="ARM82421.1"/>
    </source>
</evidence>
<accession>A0A1W6K4T1</accession>
<feature type="transmembrane region" description="Helical" evidence="1">
    <location>
        <begin position="177"/>
        <end position="197"/>
    </location>
</feature>
<reference evidence="3 4" key="1">
    <citation type="submission" date="2017-04" db="EMBL/GenBank/DDBJ databases">
        <title>Genome Sequence of Marinobacter salarius strain SMR5 Isolated from a culture of the Diatom Skeletonema marinoi.</title>
        <authorList>
            <person name="Topel M."/>
            <person name="Pinder M.I.M."/>
            <person name="Johansson O.N."/>
            <person name="Kourtchenko O."/>
            <person name="Godhe A."/>
            <person name="Clarke A.K."/>
        </authorList>
    </citation>
    <scope>NUCLEOTIDE SEQUENCE [LARGE SCALE GENOMIC DNA]</scope>
    <source>
        <strain evidence="3 4">SMR5</strain>
    </source>
</reference>
<keyword evidence="1" id="KW-0472">Membrane</keyword>
<dbReference type="PANTHER" id="PTHR22911:SF103">
    <property type="entry name" value="BLR2811 PROTEIN"/>
    <property type="match status" value="1"/>
</dbReference>
<dbReference type="Pfam" id="PF00892">
    <property type="entry name" value="EamA"/>
    <property type="match status" value="2"/>
</dbReference>
<feature type="transmembrane region" description="Helical" evidence="1">
    <location>
        <begin position="99"/>
        <end position="115"/>
    </location>
</feature>
<dbReference type="InterPro" id="IPR037185">
    <property type="entry name" value="EmrE-like"/>
</dbReference>
<keyword evidence="1" id="KW-1133">Transmembrane helix</keyword>
<proteinExistence type="predicted"/>
<dbReference type="GeneID" id="77254325"/>
<dbReference type="Gene3D" id="1.10.3730.20">
    <property type="match status" value="1"/>
</dbReference>
<dbReference type="GO" id="GO:0016020">
    <property type="term" value="C:membrane"/>
    <property type="evidence" value="ECO:0007669"/>
    <property type="project" value="InterPro"/>
</dbReference>
<dbReference type="AlphaFoldDB" id="A0A1W6K4T1"/>
<dbReference type="SUPFAM" id="SSF103481">
    <property type="entry name" value="Multidrug resistance efflux transporter EmrE"/>
    <property type="match status" value="2"/>
</dbReference>
<feature type="transmembrane region" description="Helical" evidence="1">
    <location>
        <begin position="236"/>
        <end position="252"/>
    </location>
</feature>
<gene>
    <name evidence="3" type="primary">ribN</name>
    <name evidence="3" type="ORF">MARSALSMR5_00320</name>
</gene>
<dbReference type="EMBL" id="CP020931">
    <property type="protein sequence ID" value="ARM82421.1"/>
    <property type="molecule type" value="Genomic_DNA"/>
</dbReference>
<feature type="transmembrane region" description="Helical" evidence="1">
    <location>
        <begin position="122"/>
        <end position="139"/>
    </location>
</feature>
<feature type="transmembrane region" description="Helical" evidence="1">
    <location>
        <begin position="145"/>
        <end position="165"/>
    </location>
</feature>
<organism evidence="3 4">
    <name type="scientific">Marinobacter salarius</name>
    <dbReference type="NCBI Taxonomy" id="1420917"/>
    <lineage>
        <taxon>Bacteria</taxon>
        <taxon>Pseudomonadati</taxon>
        <taxon>Pseudomonadota</taxon>
        <taxon>Gammaproteobacteria</taxon>
        <taxon>Pseudomonadales</taxon>
        <taxon>Marinobacteraceae</taxon>
        <taxon>Marinobacter</taxon>
    </lineage>
</organism>
<feature type="domain" description="EamA" evidence="2">
    <location>
        <begin position="145"/>
        <end position="274"/>
    </location>
</feature>
<feature type="transmembrane region" description="Helical" evidence="1">
    <location>
        <begin position="203"/>
        <end position="224"/>
    </location>
</feature>
<evidence type="ECO:0000313" key="4">
    <source>
        <dbReference type="Proteomes" id="UP000193100"/>
    </source>
</evidence>